<dbReference type="PANTHER" id="PTHR30026:SF20">
    <property type="entry name" value="OUTER MEMBRANE PROTEIN TOLC"/>
    <property type="match status" value="1"/>
</dbReference>
<dbReference type="GO" id="GO:0015288">
    <property type="term" value="F:porin activity"/>
    <property type="evidence" value="ECO:0007669"/>
    <property type="project" value="TreeGrafter"/>
</dbReference>
<comment type="similarity">
    <text evidence="2">Belongs to the outer membrane factor (OMF) (TC 1.B.17) family.</text>
</comment>
<dbReference type="Gene3D" id="1.20.1600.10">
    <property type="entry name" value="Outer membrane efflux proteins (OEP)"/>
    <property type="match status" value="1"/>
</dbReference>
<evidence type="ECO:0000256" key="8">
    <source>
        <dbReference type="SAM" id="Coils"/>
    </source>
</evidence>
<dbReference type="STRING" id="388280.SAMN04488057_104427"/>
<sequence length="445" mass="49031">MKYGLVLIFCIWGLSLDVSAQNTSGKLTLEQSVAIALENNLDLKRAELNLLNAESNLLESQGQRLPSFNMGASSGYRWGRSINPVTNAFETRRIGNINISGSSSVPLFAGGQISNSIKQAEINTKTSRLNVEASRNDISLNTINLFINVAFAREQLNIANSQLQTSKDQLERTSSLVEAGSIPISDQLDLQAQLATNELEVINAENSLRIARLNLSQSLQLPFTDDFGIIIPEVEVDGLEIDGRGVEHIYSVASGYLPQIEAAELGVDAAELGVRIAKGAFTPSLNLSANVFSNYVDQTNFGATDPVLSQFENNLSQSANVQLSIPVFTNFRNRAGVQRARVQKRLSEIQETETKNLLRQEIETAYTSAYAAKQSYRSSLMRVEALQEAFRMARQRFEVGALNAVDFQVAQNNLFNAQADLVTAKYEYVFRVKVLDFYLGNPLSL</sequence>
<dbReference type="OrthoDB" id="9811587at2"/>
<dbReference type="Pfam" id="PF02321">
    <property type="entry name" value="OEP"/>
    <property type="match status" value="2"/>
</dbReference>
<feature type="coiled-coil region" evidence="8">
    <location>
        <begin position="149"/>
        <end position="205"/>
    </location>
</feature>
<evidence type="ECO:0000313" key="10">
    <source>
        <dbReference type="EMBL" id="SHM93131.1"/>
    </source>
</evidence>
<evidence type="ECO:0000256" key="3">
    <source>
        <dbReference type="ARBA" id="ARBA00022448"/>
    </source>
</evidence>
<evidence type="ECO:0000256" key="1">
    <source>
        <dbReference type="ARBA" id="ARBA00004442"/>
    </source>
</evidence>
<feature type="signal peptide" evidence="9">
    <location>
        <begin position="1"/>
        <end position="20"/>
    </location>
</feature>
<reference evidence="10 11" key="1">
    <citation type="submission" date="2016-11" db="EMBL/GenBank/DDBJ databases">
        <authorList>
            <person name="Jaros S."/>
            <person name="Januszkiewicz K."/>
            <person name="Wedrychowicz H."/>
        </authorList>
    </citation>
    <scope>NUCLEOTIDE SEQUENCE [LARGE SCALE GENOMIC DNA]</scope>
    <source>
        <strain evidence="10 11">CGMCC 1.6102</strain>
    </source>
</reference>
<evidence type="ECO:0000313" key="11">
    <source>
        <dbReference type="Proteomes" id="UP000184513"/>
    </source>
</evidence>
<accession>A0A1M7MRI8</accession>
<keyword evidence="5" id="KW-0812">Transmembrane</keyword>
<dbReference type="PANTHER" id="PTHR30026">
    <property type="entry name" value="OUTER MEMBRANE PROTEIN TOLC"/>
    <property type="match status" value="1"/>
</dbReference>
<keyword evidence="4" id="KW-1134">Transmembrane beta strand</keyword>
<gene>
    <name evidence="10" type="ORF">SAMN04488057_104427</name>
</gene>
<proteinExistence type="inferred from homology"/>
<keyword evidence="9" id="KW-0732">Signal</keyword>
<organism evidence="10 11">
    <name type="scientific">Cyclobacterium lianum</name>
    <dbReference type="NCBI Taxonomy" id="388280"/>
    <lineage>
        <taxon>Bacteria</taxon>
        <taxon>Pseudomonadati</taxon>
        <taxon>Bacteroidota</taxon>
        <taxon>Cytophagia</taxon>
        <taxon>Cytophagales</taxon>
        <taxon>Cyclobacteriaceae</taxon>
        <taxon>Cyclobacterium</taxon>
    </lineage>
</organism>
<dbReference type="RefSeq" id="WP_073094175.1">
    <property type="nucleotide sequence ID" value="NZ_FRCY01000004.1"/>
</dbReference>
<dbReference type="InterPro" id="IPR051906">
    <property type="entry name" value="TolC-like"/>
</dbReference>
<dbReference type="GO" id="GO:1990281">
    <property type="term" value="C:efflux pump complex"/>
    <property type="evidence" value="ECO:0007669"/>
    <property type="project" value="TreeGrafter"/>
</dbReference>
<keyword evidence="6" id="KW-0472">Membrane</keyword>
<dbReference type="GO" id="GO:0009279">
    <property type="term" value="C:cell outer membrane"/>
    <property type="evidence" value="ECO:0007669"/>
    <property type="project" value="UniProtKB-SubCell"/>
</dbReference>
<feature type="coiled-coil region" evidence="8">
    <location>
        <begin position="34"/>
        <end position="63"/>
    </location>
</feature>
<evidence type="ECO:0000256" key="6">
    <source>
        <dbReference type="ARBA" id="ARBA00023136"/>
    </source>
</evidence>
<dbReference type="InterPro" id="IPR003423">
    <property type="entry name" value="OMP_efflux"/>
</dbReference>
<evidence type="ECO:0000256" key="2">
    <source>
        <dbReference type="ARBA" id="ARBA00007613"/>
    </source>
</evidence>
<dbReference type="GO" id="GO:0015562">
    <property type="term" value="F:efflux transmembrane transporter activity"/>
    <property type="evidence" value="ECO:0007669"/>
    <property type="project" value="InterPro"/>
</dbReference>
<keyword evidence="8" id="KW-0175">Coiled coil</keyword>
<dbReference type="SUPFAM" id="SSF56954">
    <property type="entry name" value="Outer membrane efflux proteins (OEP)"/>
    <property type="match status" value="1"/>
</dbReference>
<comment type="subcellular location">
    <subcellularLocation>
        <location evidence="1">Cell outer membrane</location>
    </subcellularLocation>
</comment>
<dbReference type="AlphaFoldDB" id="A0A1M7MRI8"/>
<evidence type="ECO:0000256" key="4">
    <source>
        <dbReference type="ARBA" id="ARBA00022452"/>
    </source>
</evidence>
<protein>
    <submittedName>
        <fullName evidence="10">Outer membrane protein</fullName>
    </submittedName>
</protein>
<keyword evidence="7" id="KW-0998">Cell outer membrane</keyword>
<keyword evidence="11" id="KW-1185">Reference proteome</keyword>
<dbReference type="EMBL" id="FRCY01000004">
    <property type="protein sequence ID" value="SHM93131.1"/>
    <property type="molecule type" value="Genomic_DNA"/>
</dbReference>
<keyword evidence="3" id="KW-0813">Transport</keyword>
<evidence type="ECO:0000256" key="5">
    <source>
        <dbReference type="ARBA" id="ARBA00022692"/>
    </source>
</evidence>
<evidence type="ECO:0000256" key="9">
    <source>
        <dbReference type="SAM" id="SignalP"/>
    </source>
</evidence>
<feature type="chain" id="PRO_5012884404" evidence="9">
    <location>
        <begin position="21"/>
        <end position="445"/>
    </location>
</feature>
<name>A0A1M7MRI8_9BACT</name>
<dbReference type="Proteomes" id="UP000184513">
    <property type="component" value="Unassembled WGS sequence"/>
</dbReference>
<evidence type="ECO:0000256" key="7">
    <source>
        <dbReference type="ARBA" id="ARBA00023237"/>
    </source>
</evidence>